<evidence type="ECO:0000256" key="3">
    <source>
        <dbReference type="ARBA" id="ARBA00022833"/>
    </source>
</evidence>
<dbReference type="PROSITE" id="PS50089">
    <property type="entry name" value="ZF_RING_2"/>
    <property type="match status" value="1"/>
</dbReference>
<dbReference type="SMART" id="SM00184">
    <property type="entry name" value="RING"/>
    <property type="match status" value="1"/>
</dbReference>
<evidence type="ECO:0000256" key="2">
    <source>
        <dbReference type="ARBA" id="ARBA00022771"/>
    </source>
</evidence>
<gene>
    <name evidence="7" type="ORF">GCK72_005743</name>
</gene>
<dbReference type="PROSITE" id="PS00518">
    <property type="entry name" value="ZF_RING_1"/>
    <property type="match status" value="1"/>
</dbReference>
<feature type="domain" description="RING-type" evidence="6">
    <location>
        <begin position="170"/>
        <end position="214"/>
    </location>
</feature>
<proteinExistence type="predicted"/>
<dbReference type="InterPro" id="IPR017907">
    <property type="entry name" value="Znf_RING_CS"/>
</dbReference>
<feature type="coiled-coil region" evidence="5">
    <location>
        <begin position="18"/>
        <end position="101"/>
    </location>
</feature>
<evidence type="ECO:0000256" key="4">
    <source>
        <dbReference type="PROSITE-ProRule" id="PRU00175"/>
    </source>
</evidence>
<evidence type="ECO:0000313" key="7">
    <source>
        <dbReference type="EMBL" id="KAF1765790.1"/>
    </source>
</evidence>
<keyword evidence="2 4" id="KW-0863">Zinc-finger</keyword>
<dbReference type="Proteomes" id="UP000483820">
    <property type="component" value="Chromosome II"/>
</dbReference>
<comment type="caution">
    <text evidence="7">The sequence shown here is derived from an EMBL/GenBank/DDBJ whole genome shotgun (WGS) entry which is preliminary data.</text>
</comment>
<dbReference type="KEGG" id="crq:GCK72_005743"/>
<keyword evidence="3" id="KW-0862">Zinc</keyword>
<name>A0A6A5HDF0_CAERE</name>
<dbReference type="EMBL" id="WUAV01000002">
    <property type="protein sequence ID" value="KAF1765790.1"/>
    <property type="molecule type" value="Genomic_DNA"/>
</dbReference>
<sequence>MNRLRKMFKRSATVAPESVSNTERLEKLKKEYEILEKEIKEEKEKRREIEQHLDKVRERFAISTLECVFSEMEIQRHVEKNETLEKTIECQKKKLSELEKQQEKDREWDYIYDVLSRNSSTSSNFQSLFGLLKTEKEQTKKYRKKMLYVYKKLQEAQEKSDETTKPWKMCEICDTEYGEAADSVPRVLACGHTICHTCATKLATSEYLRCPFDRKCTNLSNCTLESLPKNFTVLHM</sequence>
<evidence type="ECO:0000259" key="6">
    <source>
        <dbReference type="PROSITE" id="PS50089"/>
    </source>
</evidence>
<keyword evidence="5" id="KW-0175">Coiled coil</keyword>
<dbReference type="Gene3D" id="3.30.40.10">
    <property type="entry name" value="Zinc/RING finger domain, C3HC4 (zinc finger)"/>
    <property type="match status" value="1"/>
</dbReference>
<dbReference type="PANTHER" id="PTHR47156:SF10">
    <property type="entry name" value="E3 UBIQUITIN-PROTEIN LIGASE TRIM-21-RELATED"/>
    <property type="match status" value="1"/>
</dbReference>
<dbReference type="RefSeq" id="XP_003102484.2">
    <property type="nucleotide sequence ID" value="XM_003102436.2"/>
</dbReference>
<dbReference type="InterPro" id="IPR027370">
    <property type="entry name" value="Znf-RING_euk"/>
</dbReference>
<organism evidence="7 8">
    <name type="scientific">Caenorhabditis remanei</name>
    <name type="common">Caenorhabditis vulgaris</name>
    <dbReference type="NCBI Taxonomy" id="31234"/>
    <lineage>
        <taxon>Eukaryota</taxon>
        <taxon>Metazoa</taxon>
        <taxon>Ecdysozoa</taxon>
        <taxon>Nematoda</taxon>
        <taxon>Chromadorea</taxon>
        <taxon>Rhabditida</taxon>
        <taxon>Rhabditina</taxon>
        <taxon>Rhabditomorpha</taxon>
        <taxon>Rhabditoidea</taxon>
        <taxon>Rhabditidae</taxon>
        <taxon>Peloderinae</taxon>
        <taxon>Caenorhabditis</taxon>
    </lineage>
</organism>
<dbReference type="InterPro" id="IPR013083">
    <property type="entry name" value="Znf_RING/FYVE/PHD"/>
</dbReference>
<dbReference type="GO" id="GO:0008270">
    <property type="term" value="F:zinc ion binding"/>
    <property type="evidence" value="ECO:0007669"/>
    <property type="project" value="UniProtKB-KW"/>
</dbReference>
<dbReference type="AlphaFoldDB" id="A0A6A5HDF0"/>
<dbReference type="Pfam" id="PF13445">
    <property type="entry name" value="zf-RING_UBOX"/>
    <property type="match status" value="1"/>
</dbReference>
<keyword evidence="1" id="KW-0479">Metal-binding</keyword>
<accession>A0A6A5HDF0</accession>
<dbReference type="GeneID" id="9797775"/>
<protein>
    <recommendedName>
        <fullName evidence="6">RING-type domain-containing protein</fullName>
    </recommendedName>
</protein>
<evidence type="ECO:0000313" key="8">
    <source>
        <dbReference type="Proteomes" id="UP000483820"/>
    </source>
</evidence>
<evidence type="ECO:0000256" key="5">
    <source>
        <dbReference type="SAM" id="Coils"/>
    </source>
</evidence>
<dbReference type="CTD" id="9797775"/>
<dbReference type="PANTHER" id="PTHR47156">
    <property type="entry name" value="PROTEIN CBG20824"/>
    <property type="match status" value="1"/>
</dbReference>
<dbReference type="SUPFAM" id="SSF57850">
    <property type="entry name" value="RING/U-box"/>
    <property type="match status" value="1"/>
</dbReference>
<reference evidence="7 8" key="1">
    <citation type="submission" date="2019-12" db="EMBL/GenBank/DDBJ databases">
        <title>Chromosome-level assembly of the Caenorhabditis remanei genome.</title>
        <authorList>
            <person name="Teterina A.A."/>
            <person name="Willis J.H."/>
            <person name="Phillips P.C."/>
        </authorList>
    </citation>
    <scope>NUCLEOTIDE SEQUENCE [LARGE SCALE GENOMIC DNA]</scope>
    <source>
        <strain evidence="7 8">PX506</strain>
        <tissue evidence="7">Whole organism</tissue>
    </source>
</reference>
<evidence type="ECO:0000256" key="1">
    <source>
        <dbReference type="ARBA" id="ARBA00022723"/>
    </source>
</evidence>
<dbReference type="InterPro" id="IPR052667">
    <property type="entry name" value="E3_ubiquitin-ligase_RING"/>
</dbReference>
<dbReference type="InterPro" id="IPR001841">
    <property type="entry name" value="Znf_RING"/>
</dbReference>